<gene>
    <name evidence="18" type="primary">LOC116502392</name>
</gene>
<keyword evidence="5 15" id="KW-0732">Signal</keyword>
<keyword evidence="10 14" id="KW-1015">Disulfide bond</keyword>
<comment type="function">
    <text evidence="1">Receptor for interleukin-2. The receptor is involved in the regulation of immune tolerance by controlling regulatory T cells (TREGs) activity. TREGs suppress the activation and expansion of autoreactive T-cells.</text>
</comment>
<evidence type="ECO:0000256" key="12">
    <source>
        <dbReference type="ARBA" id="ARBA00023180"/>
    </source>
</evidence>
<keyword evidence="12" id="KW-0325">Glycoprotein</keyword>
<keyword evidence="4" id="KW-0812">Transmembrane</keyword>
<dbReference type="GO" id="GO:0002376">
    <property type="term" value="P:immune system process"/>
    <property type="evidence" value="ECO:0007669"/>
    <property type="project" value="UniProtKB-KW"/>
</dbReference>
<feature type="domain" description="Sushi" evidence="16">
    <location>
        <begin position="21"/>
        <end position="83"/>
    </location>
</feature>
<keyword evidence="6" id="KW-0677">Repeat</keyword>
<reference evidence="18" key="1">
    <citation type="submission" date="2025-08" db="UniProtKB">
        <authorList>
            <consortium name="RefSeq"/>
        </authorList>
    </citation>
    <scope>IDENTIFICATION</scope>
    <source>
        <tissue evidence="18">Lung</tissue>
    </source>
</reference>
<dbReference type="PANTHER" id="PTHR10573:SF0">
    <property type="entry name" value="INTERLEUKIN-2 RECEPTOR SUBUNIT ALPHA"/>
    <property type="match status" value="1"/>
</dbReference>
<dbReference type="PROSITE" id="PS50923">
    <property type="entry name" value="SUSHI"/>
    <property type="match status" value="2"/>
</dbReference>
<dbReference type="RefSeq" id="XP_032064177.1">
    <property type="nucleotide sequence ID" value="XM_032208286.1"/>
</dbReference>
<evidence type="ECO:0000256" key="11">
    <source>
        <dbReference type="ARBA" id="ARBA00023170"/>
    </source>
</evidence>
<dbReference type="GO" id="GO:0016020">
    <property type="term" value="C:membrane"/>
    <property type="evidence" value="ECO:0007669"/>
    <property type="project" value="UniProtKB-SubCell"/>
</dbReference>
<evidence type="ECO:0000256" key="5">
    <source>
        <dbReference type="ARBA" id="ARBA00022729"/>
    </source>
</evidence>
<feature type="domain" description="Sushi" evidence="16">
    <location>
        <begin position="118"/>
        <end position="181"/>
    </location>
</feature>
<evidence type="ECO:0000256" key="4">
    <source>
        <dbReference type="ARBA" id="ARBA00022692"/>
    </source>
</evidence>
<comment type="caution">
    <text evidence="14">Lacks conserved residue(s) required for the propagation of feature annotation.</text>
</comment>
<proteinExistence type="predicted"/>
<evidence type="ECO:0000256" key="8">
    <source>
        <dbReference type="ARBA" id="ARBA00022989"/>
    </source>
</evidence>
<dbReference type="InterPro" id="IPR015486">
    <property type="entry name" value="IL-2_rcpt_alpha"/>
</dbReference>
<keyword evidence="17" id="KW-1185">Reference proteome</keyword>
<evidence type="ECO:0000256" key="15">
    <source>
        <dbReference type="SAM" id="SignalP"/>
    </source>
</evidence>
<keyword evidence="8" id="KW-1133">Transmembrane helix</keyword>
<dbReference type="InterPro" id="IPR000436">
    <property type="entry name" value="Sushi_SCR_CCP_dom"/>
</dbReference>
<keyword evidence="7" id="KW-0391">Immunity</keyword>
<dbReference type="AlphaFoldDB" id="A0A6J3EQM1"/>
<dbReference type="InParanoid" id="A0A6J3EQM1"/>
<dbReference type="SMART" id="SM00032">
    <property type="entry name" value="CCP"/>
    <property type="match status" value="2"/>
</dbReference>
<dbReference type="Pfam" id="PF00084">
    <property type="entry name" value="Sushi"/>
    <property type="match status" value="2"/>
</dbReference>
<dbReference type="GO" id="GO:0006954">
    <property type="term" value="P:inflammatory response"/>
    <property type="evidence" value="ECO:0007669"/>
    <property type="project" value="TreeGrafter"/>
</dbReference>
<evidence type="ECO:0000256" key="14">
    <source>
        <dbReference type="PROSITE-ProRule" id="PRU00302"/>
    </source>
</evidence>
<evidence type="ECO:0000256" key="2">
    <source>
        <dbReference type="ARBA" id="ARBA00004479"/>
    </source>
</evidence>
<comment type="subunit">
    <text evidence="13">Non-covalent dimer of an alpha and a beta subunit. IL2R exists in 3 different forms: a high affinity dimer, an intermediate affinity monomer (beta subunit), and a low affinity monomer (alpha subunit). The high and intermediate affinity forms also associate with a gamma subunit.</text>
</comment>
<keyword evidence="11" id="KW-0675">Receptor</keyword>
<dbReference type="GO" id="GO:0004911">
    <property type="term" value="F:interleukin-2 receptor activity"/>
    <property type="evidence" value="ECO:0007669"/>
    <property type="project" value="InterPro"/>
</dbReference>
<evidence type="ECO:0000256" key="9">
    <source>
        <dbReference type="ARBA" id="ARBA00023136"/>
    </source>
</evidence>
<sequence>MELKCLLMWLLFGSVKGNRAGKCPPVPMTEFADVAAETYPVDTKLYYVCDEGYRRRSGQYLGIRCRNISGTVSWVYKEFECIDEKILFSNAPTVELNFTQEMRKTQSPAPPKQENLSGFCGTPKTVPHASLKKDNDYSVGQVLYFKCQAGYDKRPPISGTRTCKKVNGKNIWTPLNIRCTNDSSIRDEWLSPMTEPDLSDFEQHPVQCVSGSAHPSFSSSMILPVTAIFFVLLTHSAVFV</sequence>
<evidence type="ECO:0000256" key="13">
    <source>
        <dbReference type="ARBA" id="ARBA00025938"/>
    </source>
</evidence>
<organism evidence="17 18">
    <name type="scientific">Aythya fuligula</name>
    <name type="common">Tufted duck</name>
    <name type="synonym">Anas fuligula</name>
    <dbReference type="NCBI Taxonomy" id="219594"/>
    <lineage>
        <taxon>Eukaryota</taxon>
        <taxon>Metazoa</taxon>
        <taxon>Chordata</taxon>
        <taxon>Craniata</taxon>
        <taxon>Vertebrata</taxon>
        <taxon>Euteleostomi</taxon>
        <taxon>Archelosauria</taxon>
        <taxon>Archosauria</taxon>
        <taxon>Dinosauria</taxon>
        <taxon>Saurischia</taxon>
        <taxon>Theropoda</taxon>
        <taxon>Coelurosauria</taxon>
        <taxon>Aves</taxon>
        <taxon>Neognathae</taxon>
        <taxon>Galloanserae</taxon>
        <taxon>Anseriformes</taxon>
        <taxon>Anatidae</taxon>
        <taxon>Aythyinae</taxon>
        <taxon>Aythya</taxon>
    </lineage>
</organism>
<dbReference type="GO" id="GO:0019976">
    <property type="term" value="F:interleukin-2 binding"/>
    <property type="evidence" value="ECO:0007669"/>
    <property type="project" value="InterPro"/>
</dbReference>
<evidence type="ECO:0000313" key="17">
    <source>
        <dbReference type="Proteomes" id="UP000504639"/>
    </source>
</evidence>
<name>A0A6J3EQM1_AYTFU</name>
<evidence type="ECO:0000259" key="16">
    <source>
        <dbReference type="PROSITE" id="PS50923"/>
    </source>
</evidence>
<comment type="subcellular location">
    <subcellularLocation>
        <location evidence="2">Membrane</location>
        <topology evidence="2">Single-pass type I membrane protein</topology>
    </subcellularLocation>
</comment>
<dbReference type="Gene3D" id="2.10.70.10">
    <property type="entry name" value="Complement Module, domain 1"/>
    <property type="match status" value="2"/>
</dbReference>
<accession>A0A6J3EQM1</accession>
<keyword evidence="9" id="KW-0472">Membrane</keyword>
<evidence type="ECO:0000256" key="1">
    <source>
        <dbReference type="ARBA" id="ARBA00002381"/>
    </source>
</evidence>
<feature type="disulfide bond" evidence="14">
    <location>
        <begin position="120"/>
        <end position="163"/>
    </location>
</feature>
<evidence type="ECO:0000256" key="6">
    <source>
        <dbReference type="ARBA" id="ARBA00022737"/>
    </source>
</evidence>
<dbReference type="KEGG" id="aful:116502392"/>
<evidence type="ECO:0000256" key="3">
    <source>
        <dbReference type="ARBA" id="ARBA00013445"/>
    </source>
</evidence>
<keyword evidence="14" id="KW-0768">Sushi</keyword>
<dbReference type="GeneID" id="116502392"/>
<dbReference type="PANTHER" id="PTHR10573">
    <property type="entry name" value="INTERLEUKIN-2 RECEPTOR ALPHA CHAIN"/>
    <property type="match status" value="1"/>
</dbReference>
<dbReference type="InterPro" id="IPR035976">
    <property type="entry name" value="Sushi/SCR/CCP_sf"/>
</dbReference>
<dbReference type="SUPFAM" id="SSF57535">
    <property type="entry name" value="Complement control module/SCR domain"/>
    <property type="match status" value="2"/>
</dbReference>
<evidence type="ECO:0000313" key="18">
    <source>
        <dbReference type="RefSeq" id="XP_032064177.1"/>
    </source>
</evidence>
<dbReference type="Proteomes" id="UP000504639">
    <property type="component" value="Chromosome 1"/>
</dbReference>
<feature type="chain" id="PRO_5026909049" description="Interleukin-2 receptor subunit alpha" evidence="15">
    <location>
        <begin position="18"/>
        <end position="240"/>
    </location>
</feature>
<protein>
    <recommendedName>
        <fullName evidence="3">Interleukin-2 receptor subunit alpha</fullName>
    </recommendedName>
</protein>
<feature type="signal peptide" evidence="15">
    <location>
        <begin position="1"/>
        <end position="17"/>
    </location>
</feature>
<evidence type="ECO:0000256" key="10">
    <source>
        <dbReference type="ARBA" id="ARBA00023157"/>
    </source>
</evidence>
<evidence type="ECO:0000256" key="7">
    <source>
        <dbReference type="ARBA" id="ARBA00022859"/>
    </source>
</evidence>